<evidence type="ECO:0000313" key="8">
    <source>
        <dbReference type="Proteomes" id="UP000001625"/>
    </source>
</evidence>
<dbReference type="GO" id="GO:0003824">
    <property type="term" value="F:catalytic activity"/>
    <property type="evidence" value="ECO:0007669"/>
    <property type="project" value="InterPro"/>
</dbReference>
<keyword evidence="5" id="KW-0411">Iron-sulfur</keyword>
<dbReference type="SUPFAM" id="SSF102114">
    <property type="entry name" value="Radical SAM enzymes"/>
    <property type="match status" value="1"/>
</dbReference>
<feature type="domain" description="Radical SAM core" evidence="6">
    <location>
        <begin position="11"/>
        <end position="244"/>
    </location>
</feature>
<proteinExistence type="predicted"/>
<dbReference type="PANTHER" id="PTHR43409">
    <property type="entry name" value="ANAEROBIC MAGNESIUM-PROTOPORPHYRIN IX MONOMETHYL ESTER CYCLASE-RELATED"/>
    <property type="match status" value="1"/>
</dbReference>
<dbReference type="RefSeq" id="WP_013030311.1">
    <property type="nucleotide sequence ID" value="NC_013959.1"/>
</dbReference>
<organism evidence="7 8">
    <name type="scientific">Sideroxydans lithotrophicus (strain ES-1)</name>
    <dbReference type="NCBI Taxonomy" id="580332"/>
    <lineage>
        <taxon>Bacteria</taxon>
        <taxon>Pseudomonadati</taxon>
        <taxon>Pseudomonadota</taxon>
        <taxon>Betaproteobacteria</taxon>
        <taxon>Nitrosomonadales</taxon>
        <taxon>Gallionellaceae</taxon>
        <taxon>Sideroxydans</taxon>
    </lineage>
</organism>
<accession>D5CUM6</accession>
<dbReference type="eggNOG" id="COG1032">
    <property type="taxonomic scope" value="Bacteria"/>
</dbReference>
<evidence type="ECO:0000259" key="6">
    <source>
        <dbReference type="PROSITE" id="PS51918"/>
    </source>
</evidence>
<comment type="cofactor">
    <cofactor evidence="1">
        <name>[4Fe-4S] cluster</name>
        <dbReference type="ChEBI" id="CHEBI:49883"/>
    </cofactor>
</comment>
<dbReference type="InterPro" id="IPR058240">
    <property type="entry name" value="rSAM_sf"/>
</dbReference>
<dbReference type="STRING" id="580332.Slit_2185"/>
<keyword evidence="4" id="KW-0408">Iron</keyword>
<evidence type="ECO:0000256" key="3">
    <source>
        <dbReference type="ARBA" id="ARBA00022723"/>
    </source>
</evidence>
<dbReference type="GO" id="GO:0051536">
    <property type="term" value="F:iron-sulfur cluster binding"/>
    <property type="evidence" value="ECO:0007669"/>
    <property type="project" value="UniProtKB-KW"/>
</dbReference>
<dbReference type="SFLD" id="SFLDG01082">
    <property type="entry name" value="B12-binding_domain_containing"/>
    <property type="match status" value="1"/>
</dbReference>
<dbReference type="SMART" id="SM00729">
    <property type="entry name" value="Elp3"/>
    <property type="match status" value="1"/>
</dbReference>
<evidence type="ECO:0000256" key="1">
    <source>
        <dbReference type="ARBA" id="ARBA00001966"/>
    </source>
</evidence>
<dbReference type="SFLD" id="SFLDS00029">
    <property type="entry name" value="Radical_SAM"/>
    <property type="match status" value="1"/>
</dbReference>
<dbReference type="OrthoDB" id="9777636at2"/>
<dbReference type="GO" id="GO:0046872">
    <property type="term" value="F:metal ion binding"/>
    <property type="evidence" value="ECO:0007669"/>
    <property type="project" value="UniProtKB-KW"/>
</dbReference>
<evidence type="ECO:0000256" key="4">
    <source>
        <dbReference type="ARBA" id="ARBA00023004"/>
    </source>
</evidence>
<dbReference type="PANTHER" id="PTHR43409:SF4">
    <property type="entry name" value="RADICAL SAM SUPERFAMILY PROTEIN"/>
    <property type="match status" value="1"/>
</dbReference>
<dbReference type="SFLD" id="SFLDG01095">
    <property type="entry name" value="Uncharacterised_Radical_SAM_Su"/>
    <property type="match status" value="1"/>
</dbReference>
<dbReference type="InterPro" id="IPR051198">
    <property type="entry name" value="BchE-like"/>
</dbReference>
<keyword evidence="8" id="KW-1185">Reference proteome</keyword>
<dbReference type="AlphaFoldDB" id="D5CUM6"/>
<keyword evidence="2" id="KW-0949">S-adenosyl-L-methionine</keyword>
<evidence type="ECO:0000256" key="2">
    <source>
        <dbReference type="ARBA" id="ARBA00022691"/>
    </source>
</evidence>
<dbReference type="InterPro" id="IPR023404">
    <property type="entry name" value="rSAM_horseshoe"/>
</dbReference>
<dbReference type="Pfam" id="PF04055">
    <property type="entry name" value="Radical_SAM"/>
    <property type="match status" value="1"/>
</dbReference>
<dbReference type="HOGENOM" id="CLU_044464_1_0_4"/>
<dbReference type="PROSITE" id="PS51918">
    <property type="entry name" value="RADICAL_SAM"/>
    <property type="match status" value="1"/>
</dbReference>
<protein>
    <submittedName>
        <fullName evidence="7">Radical SAM domain protein</fullName>
    </submittedName>
</protein>
<dbReference type="Gene3D" id="3.80.30.20">
    <property type="entry name" value="tm_1862 like domain"/>
    <property type="match status" value="1"/>
</dbReference>
<evidence type="ECO:0000256" key="5">
    <source>
        <dbReference type="ARBA" id="ARBA00023014"/>
    </source>
</evidence>
<dbReference type="KEGG" id="slt:Slit_2185"/>
<dbReference type="CDD" id="cd01335">
    <property type="entry name" value="Radical_SAM"/>
    <property type="match status" value="1"/>
</dbReference>
<keyword evidence="3" id="KW-0479">Metal-binding</keyword>
<gene>
    <name evidence="7" type="ordered locus">Slit_2185</name>
</gene>
<dbReference type="EMBL" id="CP001965">
    <property type="protein sequence ID" value="ADE12413.1"/>
    <property type="molecule type" value="Genomic_DNA"/>
</dbReference>
<dbReference type="InterPro" id="IPR006638">
    <property type="entry name" value="Elp3/MiaA/NifB-like_rSAM"/>
</dbReference>
<evidence type="ECO:0000313" key="7">
    <source>
        <dbReference type="EMBL" id="ADE12413.1"/>
    </source>
</evidence>
<sequence length="293" mass="32612">MNLLYDMPLYRPPSEGDNLIVQATLGCSFNQCSFCAMYRSKQYTERPLDDVFVDIRQAAAGWPDAHRVFLADGDALALPTPHLLAILRELAAALPRLTRVSCYATPGNLQRKSPAELALLHEHKLNLLYFGIESGSDLILKKITKGATQRRMAEVLHKAQASGMKVSATVILGLGGSQHSNEHIDGTIALLNSAPVTYLSTLQLYLDESIEEEFRRKYGEPFEMPNDLAILKEQERLISGLNPPQPLIFRSNHASNALALAGNLPRDKEKLLLQLREAMAGHRPLRPFYMRGL</sequence>
<name>D5CUM6_SIDLE</name>
<reference evidence="7 8" key="1">
    <citation type="submission" date="2010-03" db="EMBL/GenBank/DDBJ databases">
        <title>Complete sequence of Sideroxydans lithotrophicus ES-1.</title>
        <authorList>
            <consortium name="US DOE Joint Genome Institute"/>
            <person name="Lucas S."/>
            <person name="Copeland A."/>
            <person name="Lapidus A."/>
            <person name="Cheng J.-F."/>
            <person name="Bruce D."/>
            <person name="Goodwin L."/>
            <person name="Pitluck S."/>
            <person name="Munk A.C."/>
            <person name="Detter J.C."/>
            <person name="Han C."/>
            <person name="Tapia R."/>
            <person name="Larimer F."/>
            <person name="Land M."/>
            <person name="Hauser L."/>
            <person name="Kyrpides N."/>
            <person name="Ivanova N."/>
            <person name="Emerson D."/>
            <person name="Woyke T."/>
        </authorList>
    </citation>
    <scope>NUCLEOTIDE SEQUENCE [LARGE SCALE GENOMIC DNA]</scope>
    <source>
        <strain evidence="7 8">ES-1</strain>
    </source>
</reference>
<dbReference type="Proteomes" id="UP000001625">
    <property type="component" value="Chromosome"/>
</dbReference>
<dbReference type="InterPro" id="IPR007197">
    <property type="entry name" value="rSAM"/>
</dbReference>